<organism evidence="1 2">
    <name type="scientific">Ensete ventricosum</name>
    <name type="common">Abyssinian banana</name>
    <name type="synonym">Musa ensete</name>
    <dbReference type="NCBI Taxonomy" id="4639"/>
    <lineage>
        <taxon>Eukaryota</taxon>
        <taxon>Viridiplantae</taxon>
        <taxon>Streptophyta</taxon>
        <taxon>Embryophyta</taxon>
        <taxon>Tracheophyta</taxon>
        <taxon>Spermatophyta</taxon>
        <taxon>Magnoliopsida</taxon>
        <taxon>Liliopsida</taxon>
        <taxon>Zingiberales</taxon>
        <taxon>Musaceae</taxon>
        <taxon>Ensete</taxon>
    </lineage>
</organism>
<dbReference type="AlphaFoldDB" id="A0A426XP70"/>
<evidence type="ECO:0000313" key="1">
    <source>
        <dbReference type="EMBL" id="RRT41298.1"/>
    </source>
</evidence>
<reference evidence="1 2" key="1">
    <citation type="journal article" date="2014" name="Agronomy (Basel)">
        <title>A Draft Genome Sequence for Ensete ventricosum, the Drought-Tolerant Tree Against Hunger.</title>
        <authorList>
            <person name="Harrison J."/>
            <person name="Moore K.A."/>
            <person name="Paszkiewicz K."/>
            <person name="Jones T."/>
            <person name="Grant M."/>
            <person name="Ambacheew D."/>
            <person name="Muzemil S."/>
            <person name="Studholme D.J."/>
        </authorList>
    </citation>
    <scope>NUCLEOTIDE SEQUENCE [LARGE SCALE GENOMIC DNA]</scope>
</reference>
<accession>A0A426XP70</accession>
<sequence>MCSNFTVEEVIGVARIYKNGDGLLFKESSNFHRLRGGVAGQRVYYIVDRLGLFLHGFIFKFEAFFRWFAVLILYRLRHGWSGSDRCPSYFVVQSFFLDSCKGNRRHKSVRLSRLILKSPALDPQ</sequence>
<protein>
    <submittedName>
        <fullName evidence="1">Uncharacterized protein</fullName>
    </submittedName>
</protein>
<comment type="caution">
    <text evidence="1">The sequence shown here is derived from an EMBL/GenBank/DDBJ whole genome shotgun (WGS) entry which is preliminary data.</text>
</comment>
<evidence type="ECO:0000313" key="2">
    <source>
        <dbReference type="Proteomes" id="UP000287651"/>
    </source>
</evidence>
<gene>
    <name evidence="1" type="ORF">B296_00049736</name>
</gene>
<proteinExistence type="predicted"/>
<name>A0A426XP70_ENSVE</name>
<dbReference type="EMBL" id="AMZH03018680">
    <property type="protein sequence ID" value="RRT41298.1"/>
    <property type="molecule type" value="Genomic_DNA"/>
</dbReference>
<dbReference type="Proteomes" id="UP000287651">
    <property type="component" value="Unassembled WGS sequence"/>
</dbReference>